<keyword evidence="3" id="KW-1185">Reference proteome</keyword>
<dbReference type="EMBL" id="QZCH01000002">
    <property type="protein sequence ID" value="RJG50488.1"/>
    <property type="molecule type" value="Genomic_DNA"/>
</dbReference>
<dbReference type="Proteomes" id="UP000283255">
    <property type="component" value="Unassembled WGS sequence"/>
</dbReference>
<evidence type="ECO:0000313" key="3">
    <source>
        <dbReference type="Proteomes" id="UP000283255"/>
    </source>
</evidence>
<gene>
    <name evidence="2" type="ORF">D1Z90_03135</name>
</gene>
<accession>A0A418YIL6</accession>
<name>A0A418YIL6_9GAMM</name>
<feature type="chain" id="PRO_5019175964" description="Lipoprotein" evidence="1">
    <location>
        <begin position="20"/>
        <end position="218"/>
    </location>
</feature>
<proteinExistence type="predicted"/>
<keyword evidence="1" id="KW-0732">Signal</keyword>
<reference evidence="2 3" key="1">
    <citation type="submission" date="2018-09" db="EMBL/GenBank/DDBJ databases">
        <authorList>
            <person name="Wang F."/>
        </authorList>
    </citation>
    <scope>NUCLEOTIDE SEQUENCE [LARGE SCALE GENOMIC DNA]</scope>
    <source>
        <strain evidence="2 3">PLHSC7-2</strain>
    </source>
</reference>
<dbReference type="PROSITE" id="PS51257">
    <property type="entry name" value="PROKAR_LIPOPROTEIN"/>
    <property type="match status" value="1"/>
</dbReference>
<organism evidence="2 3">
    <name type="scientific">Motilimonas pumila</name>
    <dbReference type="NCBI Taxonomy" id="2303987"/>
    <lineage>
        <taxon>Bacteria</taxon>
        <taxon>Pseudomonadati</taxon>
        <taxon>Pseudomonadota</taxon>
        <taxon>Gammaproteobacteria</taxon>
        <taxon>Alteromonadales</taxon>
        <taxon>Alteromonadales genera incertae sedis</taxon>
        <taxon>Motilimonas</taxon>
    </lineage>
</organism>
<evidence type="ECO:0000256" key="1">
    <source>
        <dbReference type="SAM" id="SignalP"/>
    </source>
</evidence>
<reference evidence="2 3" key="2">
    <citation type="submission" date="2019-01" db="EMBL/GenBank/DDBJ databases">
        <title>Motilimonas pumilus sp. nov., isolated from the gut of sea cucumber (Apostichopus japonicus).</title>
        <authorList>
            <person name="Wang F.-Q."/>
            <person name="Ren L.-H."/>
            <person name="Lin Y.-W."/>
            <person name="Sun G.-H."/>
            <person name="Du Z.-J."/>
            <person name="Zhao J.-X."/>
            <person name="Liu X.-J."/>
            <person name="Liu L.-J."/>
        </authorList>
    </citation>
    <scope>NUCLEOTIDE SEQUENCE [LARGE SCALE GENOMIC DNA]</scope>
    <source>
        <strain evidence="2 3">PLHSC7-2</strain>
    </source>
</reference>
<evidence type="ECO:0008006" key="4">
    <source>
        <dbReference type="Google" id="ProtNLM"/>
    </source>
</evidence>
<evidence type="ECO:0000313" key="2">
    <source>
        <dbReference type="EMBL" id="RJG50488.1"/>
    </source>
</evidence>
<comment type="caution">
    <text evidence="2">The sequence shown here is derived from an EMBL/GenBank/DDBJ whole genome shotgun (WGS) entry which is preliminary data.</text>
</comment>
<sequence length="218" mass="24773">MKTLSKVCLLITTTLFLTACDDKGKDLRGNKAPTNGVSPPAISIPTAGLYKAYWEADRFYHISRLGKVTNYDDFGDEVDGEGQVQTHVMQNKTYIGKMNQADMKYHFTGTKPERVFNNSWVSNRDMPEVQSFDRQQKLSQFNQYSMVSYAGDYSLIEDQTISQGNIQALFEMKTGKLIYFGELAHCTDQDFYFVDDDKLLITHSKQCEDVTISGGIYQ</sequence>
<dbReference type="RefSeq" id="WP_119909290.1">
    <property type="nucleotide sequence ID" value="NZ_QZCH01000002.1"/>
</dbReference>
<protein>
    <recommendedName>
        <fullName evidence="4">Lipoprotein</fullName>
    </recommendedName>
</protein>
<dbReference type="AlphaFoldDB" id="A0A418YIL6"/>
<feature type="signal peptide" evidence="1">
    <location>
        <begin position="1"/>
        <end position="19"/>
    </location>
</feature>